<reference evidence="2 3" key="1">
    <citation type="journal article" date="2020" name="Microorganisms">
        <title>Osmotic Adaptation and Compatible Solute Biosynthesis of Phototrophic Bacteria as Revealed from Genome Analyses.</title>
        <authorList>
            <person name="Imhoff J.F."/>
            <person name="Rahn T."/>
            <person name="Kunzel S."/>
            <person name="Keller A."/>
            <person name="Neulinger S.C."/>
        </authorList>
    </citation>
    <scope>NUCLEOTIDE SEQUENCE [LARGE SCALE GENOMIC DNA]</scope>
    <source>
        <strain evidence="2 3">DSM 15382</strain>
    </source>
</reference>
<evidence type="ECO:0000313" key="3">
    <source>
        <dbReference type="Proteomes" id="UP000697995"/>
    </source>
</evidence>
<gene>
    <name evidence="2" type="ORF">CKO45_31950</name>
</gene>
<keyword evidence="1" id="KW-0472">Membrane</keyword>
<dbReference type="EMBL" id="NRSG01000755">
    <property type="protein sequence ID" value="MBK1662783.1"/>
    <property type="molecule type" value="Genomic_DNA"/>
</dbReference>
<name>A0ABS1D7A8_9PROT</name>
<feature type="transmembrane region" description="Helical" evidence="1">
    <location>
        <begin position="17"/>
        <end position="38"/>
    </location>
</feature>
<evidence type="ECO:0000256" key="1">
    <source>
        <dbReference type="SAM" id="Phobius"/>
    </source>
</evidence>
<proteinExistence type="predicted"/>
<keyword evidence="1" id="KW-0812">Transmembrane</keyword>
<evidence type="ECO:0000313" key="2">
    <source>
        <dbReference type="EMBL" id="MBK1662783.1"/>
    </source>
</evidence>
<comment type="caution">
    <text evidence="2">The sequence shown here is derived from an EMBL/GenBank/DDBJ whole genome shotgun (WGS) entry which is preliminary data.</text>
</comment>
<keyword evidence="3" id="KW-1185">Reference proteome</keyword>
<dbReference type="Proteomes" id="UP000697995">
    <property type="component" value="Unassembled WGS sequence"/>
</dbReference>
<protein>
    <submittedName>
        <fullName evidence="2">Uncharacterized protein</fullName>
    </submittedName>
</protein>
<sequence length="105" mass="11019">MPSAIVSIFAPSSLPDALLSLTLLVAMLWLCAVAAVWCRQDQLIFRPDARPLGGVPPALAALRFREARLTTGDGLELDFWAADPLPGMGAVAMCVGNGVTASPAW</sequence>
<organism evidence="2 3">
    <name type="scientific">Paracraurococcus ruber</name>
    <dbReference type="NCBI Taxonomy" id="77675"/>
    <lineage>
        <taxon>Bacteria</taxon>
        <taxon>Pseudomonadati</taxon>
        <taxon>Pseudomonadota</taxon>
        <taxon>Alphaproteobacteria</taxon>
        <taxon>Acetobacterales</taxon>
        <taxon>Roseomonadaceae</taxon>
        <taxon>Paracraurococcus</taxon>
    </lineage>
</organism>
<accession>A0ABS1D7A8</accession>
<keyword evidence="1" id="KW-1133">Transmembrane helix</keyword>